<feature type="compositionally biased region" description="Polar residues" evidence="1">
    <location>
        <begin position="194"/>
        <end position="203"/>
    </location>
</feature>
<keyword evidence="3" id="KW-1185">Reference proteome</keyword>
<organism evidence="2 3">
    <name type="scientific">Trichoderma lentiforme</name>
    <dbReference type="NCBI Taxonomy" id="1567552"/>
    <lineage>
        <taxon>Eukaryota</taxon>
        <taxon>Fungi</taxon>
        <taxon>Dikarya</taxon>
        <taxon>Ascomycota</taxon>
        <taxon>Pezizomycotina</taxon>
        <taxon>Sordariomycetes</taxon>
        <taxon>Hypocreomycetidae</taxon>
        <taxon>Hypocreales</taxon>
        <taxon>Hypocreaceae</taxon>
        <taxon>Trichoderma</taxon>
    </lineage>
</organism>
<evidence type="ECO:0000313" key="3">
    <source>
        <dbReference type="Proteomes" id="UP000801864"/>
    </source>
</evidence>
<evidence type="ECO:0008006" key="4">
    <source>
        <dbReference type="Google" id="ProtNLM"/>
    </source>
</evidence>
<dbReference type="AlphaFoldDB" id="A0A9P4X960"/>
<feature type="region of interest" description="Disordered" evidence="1">
    <location>
        <begin position="194"/>
        <end position="218"/>
    </location>
</feature>
<dbReference type="InterPro" id="IPR027417">
    <property type="entry name" value="P-loop_NTPase"/>
</dbReference>
<comment type="caution">
    <text evidence="2">The sequence shown here is derived from an EMBL/GenBank/DDBJ whole genome shotgun (WGS) entry which is preliminary data.</text>
</comment>
<dbReference type="EMBL" id="QLNT01000016">
    <property type="protein sequence ID" value="KAF3066963.1"/>
    <property type="molecule type" value="Genomic_DNA"/>
</dbReference>
<proteinExistence type="predicted"/>
<reference evidence="2 3" key="1">
    <citation type="submission" date="2018-06" db="EMBL/GenBank/DDBJ databases">
        <title>Genome analysis of cellulolytic fungus Trichoderma lentiforme CFAM-422.</title>
        <authorList>
            <person name="Steindorff A.S."/>
            <person name="Formighieri E.F."/>
            <person name="Midorikawa G.E.O."/>
            <person name="Tamietti M.S."/>
            <person name="Ramos E.Z."/>
            <person name="Silva A.S."/>
            <person name="Bon E.P.S."/>
            <person name="Mendes T.D."/>
            <person name="Damaso M.C.T."/>
            <person name="Favaro L.C.L."/>
        </authorList>
    </citation>
    <scope>NUCLEOTIDE SEQUENCE [LARGE SCALE GENOMIC DNA]</scope>
    <source>
        <strain evidence="2 3">CFAM-422</strain>
    </source>
</reference>
<protein>
    <recommendedName>
        <fullName evidence="4">Shikimate kinase</fullName>
    </recommendedName>
</protein>
<evidence type="ECO:0000256" key="1">
    <source>
        <dbReference type="SAM" id="MobiDB-lite"/>
    </source>
</evidence>
<accession>A0A9P4X960</accession>
<gene>
    <name evidence="2" type="ORF">CFAM422_008937</name>
</gene>
<evidence type="ECO:0000313" key="2">
    <source>
        <dbReference type="EMBL" id="KAF3066963.1"/>
    </source>
</evidence>
<dbReference type="Gene3D" id="3.40.50.300">
    <property type="entry name" value="P-loop containing nucleotide triphosphate hydrolases"/>
    <property type="match status" value="1"/>
</dbReference>
<sequence>MYDETIILIGPEGSGKSTIGKILAKTLSKELYTLDRHRDELYAPYGYDKDLAAKIYEEKGLWAFYQHWKTFEYKTVVHILQNARQEGDQFYGKILDFGAGHSVFENPQELENIEALIKPYENVILIMPCEDVDEVVKITEARRGHELGLNKHFMEHPSNKRLAKHIIYTKDTTAEECAEKALRIIRREDAASLSAPTTTNASPGNIAWRSGTTKSIEQ</sequence>
<dbReference type="SUPFAM" id="SSF52540">
    <property type="entry name" value="P-loop containing nucleoside triphosphate hydrolases"/>
    <property type="match status" value="1"/>
</dbReference>
<dbReference type="Proteomes" id="UP000801864">
    <property type="component" value="Unassembled WGS sequence"/>
</dbReference>
<name>A0A9P4X960_9HYPO</name>